<gene>
    <name evidence="1" type="ORF">ACOLOM_LOCUS4847</name>
</gene>
<proteinExistence type="predicted"/>
<evidence type="ECO:0000313" key="2">
    <source>
        <dbReference type="Proteomes" id="UP000789525"/>
    </source>
</evidence>
<reference evidence="1" key="1">
    <citation type="submission" date="2021-06" db="EMBL/GenBank/DDBJ databases">
        <authorList>
            <person name="Kallberg Y."/>
            <person name="Tangrot J."/>
            <person name="Rosling A."/>
        </authorList>
    </citation>
    <scope>NUCLEOTIDE SEQUENCE</scope>
    <source>
        <strain evidence="1">CL356</strain>
    </source>
</reference>
<keyword evidence="2" id="KW-1185">Reference proteome</keyword>
<accession>A0ACA9LUV9</accession>
<sequence length="133" mass="14450">MAVVDADASDVPRTRLGKPIAGVPVYDEPYLPDSSPTITRLAHLCSSDGHMGRLMSPWHREDWPKMTSRTYTERLGSSSIHGVGRLSQSGGCGHSDSSQMCKANFSSEFVLTKVELLGAKVDDSPFGHHVHQS</sequence>
<dbReference type="Proteomes" id="UP000789525">
    <property type="component" value="Unassembled WGS sequence"/>
</dbReference>
<comment type="caution">
    <text evidence="1">The sequence shown here is derived from an EMBL/GenBank/DDBJ whole genome shotgun (WGS) entry which is preliminary data.</text>
</comment>
<name>A0ACA9LUV9_9GLOM</name>
<evidence type="ECO:0000313" key="1">
    <source>
        <dbReference type="EMBL" id="CAG8550878.1"/>
    </source>
</evidence>
<organism evidence="1 2">
    <name type="scientific">Acaulospora colombiana</name>
    <dbReference type="NCBI Taxonomy" id="27376"/>
    <lineage>
        <taxon>Eukaryota</taxon>
        <taxon>Fungi</taxon>
        <taxon>Fungi incertae sedis</taxon>
        <taxon>Mucoromycota</taxon>
        <taxon>Glomeromycotina</taxon>
        <taxon>Glomeromycetes</taxon>
        <taxon>Diversisporales</taxon>
        <taxon>Acaulosporaceae</taxon>
        <taxon>Acaulospora</taxon>
    </lineage>
</organism>
<protein>
    <submittedName>
        <fullName evidence="1">1134_t:CDS:1</fullName>
    </submittedName>
</protein>
<dbReference type="EMBL" id="CAJVPT010008340">
    <property type="protein sequence ID" value="CAG8550878.1"/>
    <property type="molecule type" value="Genomic_DNA"/>
</dbReference>